<feature type="domain" description="CN hydrolase" evidence="2">
    <location>
        <begin position="4"/>
        <end position="240"/>
    </location>
</feature>
<accession>A0A0R1V7M7</accession>
<dbReference type="EMBL" id="AZFQ01000047">
    <property type="protein sequence ID" value="KRL97883.1"/>
    <property type="molecule type" value="Genomic_DNA"/>
</dbReference>
<dbReference type="Proteomes" id="UP000051166">
    <property type="component" value="Unassembled WGS sequence"/>
</dbReference>
<proteinExistence type="inferred from homology"/>
<dbReference type="Pfam" id="PF00795">
    <property type="entry name" value="CN_hydrolase"/>
    <property type="match status" value="1"/>
</dbReference>
<comment type="caution">
    <text evidence="3">The sequence shown here is derived from an EMBL/GenBank/DDBJ whole genome shotgun (WGS) entry which is preliminary data.</text>
</comment>
<keyword evidence="3" id="KW-0378">Hydrolase</keyword>
<name>A0A0R1V7M7_9LACO</name>
<dbReference type="GO" id="GO:0016787">
    <property type="term" value="F:hydrolase activity"/>
    <property type="evidence" value="ECO:0007669"/>
    <property type="project" value="UniProtKB-KW"/>
</dbReference>
<dbReference type="STRING" id="1423801.FD50_GL001092"/>
<dbReference type="PANTHER" id="PTHR23088:SF27">
    <property type="entry name" value="DEAMINATED GLUTATHIONE AMIDASE"/>
    <property type="match status" value="1"/>
</dbReference>
<evidence type="ECO:0000256" key="1">
    <source>
        <dbReference type="ARBA" id="ARBA00010613"/>
    </source>
</evidence>
<dbReference type="PROSITE" id="PS50263">
    <property type="entry name" value="CN_HYDROLASE"/>
    <property type="match status" value="1"/>
</dbReference>
<dbReference type="PATRIC" id="fig|1423801.4.peg.1113"/>
<dbReference type="RefSeq" id="WP_056961017.1">
    <property type="nucleotide sequence ID" value="NZ_AZFQ01000047.1"/>
</dbReference>
<evidence type="ECO:0000259" key="2">
    <source>
        <dbReference type="PROSITE" id="PS50263"/>
    </source>
</evidence>
<dbReference type="GeneID" id="98308450"/>
<reference evidence="3 4" key="1">
    <citation type="journal article" date="2015" name="Genome Announc.">
        <title>Expanding the biotechnology potential of lactobacilli through comparative genomics of 213 strains and associated genera.</title>
        <authorList>
            <person name="Sun Z."/>
            <person name="Harris H.M."/>
            <person name="McCann A."/>
            <person name="Guo C."/>
            <person name="Argimon S."/>
            <person name="Zhang W."/>
            <person name="Yang X."/>
            <person name="Jeffery I.B."/>
            <person name="Cooney J.C."/>
            <person name="Kagawa T.F."/>
            <person name="Liu W."/>
            <person name="Song Y."/>
            <person name="Salvetti E."/>
            <person name="Wrobel A."/>
            <person name="Rasinkangas P."/>
            <person name="Parkhill J."/>
            <person name="Rea M.C."/>
            <person name="O'Sullivan O."/>
            <person name="Ritari J."/>
            <person name="Douillard F.P."/>
            <person name="Paul Ross R."/>
            <person name="Yang R."/>
            <person name="Briner A.E."/>
            <person name="Felis G.E."/>
            <person name="de Vos W.M."/>
            <person name="Barrangou R."/>
            <person name="Klaenhammer T.R."/>
            <person name="Caufield P.W."/>
            <person name="Cui Y."/>
            <person name="Zhang H."/>
            <person name="O'Toole P.W."/>
        </authorList>
    </citation>
    <scope>NUCLEOTIDE SEQUENCE [LARGE SCALE GENOMIC DNA]</scope>
    <source>
        <strain evidence="3 4">DSM 16230</strain>
    </source>
</reference>
<dbReference type="AlphaFoldDB" id="A0A0R1V7M7"/>
<gene>
    <name evidence="3" type="ORF">FD50_GL001092</name>
</gene>
<sequence>MKNFKVALLQFDIALAEPDKNYQKVEQQIALAARTHPDVIVLPEMWNTGYALDQLKRLADQDGVRTKAFLQQMAQQYQLNIVGGSVATQKNEHFFNTSYVFDKSGELLSEYDKVHLFGLMEEDQWITAGQMGNSFQFAGISAAGVICYDIRFPEWERKLMANGQQVLFVSAQWPQPRIAQWKILLQARAIENQAFVVAVNRVGTANADYFNGHSLVIDPLGKIMLDAQNEEGIFTAELDFSRLKKVRGEIPVFKDRRVDLY</sequence>
<evidence type="ECO:0000313" key="4">
    <source>
        <dbReference type="Proteomes" id="UP000051166"/>
    </source>
</evidence>
<dbReference type="SUPFAM" id="SSF56317">
    <property type="entry name" value="Carbon-nitrogen hydrolase"/>
    <property type="match status" value="1"/>
</dbReference>
<dbReference type="PANTHER" id="PTHR23088">
    <property type="entry name" value="NITRILASE-RELATED"/>
    <property type="match status" value="1"/>
</dbReference>
<organism evidence="3 4">
    <name type="scientific">Liquorilactobacillus satsumensis DSM 16230 = JCM 12392</name>
    <dbReference type="NCBI Taxonomy" id="1423801"/>
    <lineage>
        <taxon>Bacteria</taxon>
        <taxon>Bacillati</taxon>
        <taxon>Bacillota</taxon>
        <taxon>Bacilli</taxon>
        <taxon>Lactobacillales</taxon>
        <taxon>Lactobacillaceae</taxon>
        <taxon>Liquorilactobacillus</taxon>
    </lineage>
</organism>
<comment type="similarity">
    <text evidence="1">Belongs to the carbon-nitrogen hydrolase superfamily. NIT1/NIT2 family.</text>
</comment>
<dbReference type="InterPro" id="IPR003010">
    <property type="entry name" value="C-N_Hydrolase"/>
</dbReference>
<evidence type="ECO:0000313" key="3">
    <source>
        <dbReference type="EMBL" id="KRL97883.1"/>
    </source>
</evidence>
<dbReference type="InterPro" id="IPR036526">
    <property type="entry name" value="C-N_Hydrolase_sf"/>
</dbReference>
<dbReference type="CDD" id="cd07583">
    <property type="entry name" value="nitrilase_5"/>
    <property type="match status" value="1"/>
</dbReference>
<keyword evidence="4" id="KW-1185">Reference proteome</keyword>
<dbReference type="Gene3D" id="3.60.110.10">
    <property type="entry name" value="Carbon-nitrogen hydrolase"/>
    <property type="match status" value="1"/>
</dbReference>
<protein>
    <submittedName>
        <fullName evidence="3">Amidohydrolase</fullName>
    </submittedName>
</protein>